<name>A0AAF0BL20_9PROT</name>
<evidence type="ECO:0000313" key="2">
    <source>
        <dbReference type="EMBL" id="WCL52651.1"/>
    </source>
</evidence>
<dbReference type="InterPro" id="IPR052898">
    <property type="entry name" value="ACAD10-like"/>
</dbReference>
<dbReference type="InterPro" id="IPR041726">
    <property type="entry name" value="ACAD10_11_N"/>
</dbReference>
<proteinExistence type="predicted"/>
<dbReference type="AlphaFoldDB" id="A0AAF0BL20"/>
<dbReference type="PANTHER" id="PTHR47829:SF1">
    <property type="entry name" value="HAD FAMILY PHOSPHATASE"/>
    <property type="match status" value="1"/>
</dbReference>
<dbReference type="Gene3D" id="3.30.200.20">
    <property type="entry name" value="Phosphorylase Kinase, domain 1"/>
    <property type="match status" value="1"/>
</dbReference>
<evidence type="ECO:0000313" key="3">
    <source>
        <dbReference type="Proteomes" id="UP001217500"/>
    </source>
</evidence>
<dbReference type="PANTHER" id="PTHR47829">
    <property type="entry name" value="HYDROLASE, PUTATIVE (AFU_ORTHOLOGUE AFUA_1G12880)-RELATED"/>
    <property type="match status" value="1"/>
</dbReference>
<dbReference type="EMBL" id="CP116805">
    <property type="protein sequence ID" value="WCL52651.1"/>
    <property type="molecule type" value="Genomic_DNA"/>
</dbReference>
<accession>A0AAF0BL20</accession>
<keyword evidence="3" id="KW-1185">Reference proteome</keyword>
<protein>
    <submittedName>
        <fullName evidence="2">Phosphotransferase family protein</fullName>
    </submittedName>
</protein>
<reference evidence="2" key="1">
    <citation type="submission" date="2023-01" db="EMBL/GenBank/DDBJ databases">
        <title>The genome sequence of Kordiimonadaceae bacterium 6D33.</title>
        <authorList>
            <person name="Liu Y."/>
        </authorList>
    </citation>
    <scope>NUCLEOTIDE SEQUENCE</scope>
    <source>
        <strain evidence="2">6D33</strain>
    </source>
</reference>
<dbReference type="Gene3D" id="3.90.1200.10">
    <property type="match status" value="1"/>
</dbReference>
<dbReference type="InterPro" id="IPR002575">
    <property type="entry name" value="Aminoglycoside_PTrfase"/>
</dbReference>
<gene>
    <name evidence="2" type="ORF">PH603_08880</name>
</gene>
<dbReference type="InterPro" id="IPR011009">
    <property type="entry name" value="Kinase-like_dom_sf"/>
</dbReference>
<evidence type="ECO:0000259" key="1">
    <source>
        <dbReference type="Pfam" id="PF01636"/>
    </source>
</evidence>
<dbReference type="Pfam" id="PF01636">
    <property type="entry name" value="APH"/>
    <property type="match status" value="1"/>
</dbReference>
<dbReference type="CDD" id="cd05154">
    <property type="entry name" value="ACAD10_11_N-like"/>
    <property type="match status" value="1"/>
</dbReference>
<organism evidence="2 3">
    <name type="scientific">Gimibacter soli</name>
    <dbReference type="NCBI Taxonomy" id="3024400"/>
    <lineage>
        <taxon>Bacteria</taxon>
        <taxon>Pseudomonadati</taxon>
        <taxon>Pseudomonadota</taxon>
        <taxon>Alphaproteobacteria</taxon>
        <taxon>Kordiimonadales</taxon>
        <taxon>Temperatibacteraceae</taxon>
        <taxon>Gimibacter</taxon>
    </lineage>
</organism>
<dbReference type="RefSeq" id="WP_289501959.1">
    <property type="nucleotide sequence ID" value="NZ_CP116805.1"/>
</dbReference>
<dbReference type="KEGG" id="gso:PH603_08880"/>
<feature type="domain" description="Aminoglycoside phosphotransferase" evidence="1">
    <location>
        <begin position="39"/>
        <end position="265"/>
    </location>
</feature>
<sequence length="358" mass="40394">MSDATNKKIDVRPGEELNTAEIDAFLKARIGGLKGEPLIRQFASGHSNLTYSIVYENKRLVLRRPPFGTRPKSGHSMIREFRVMNALKPVYPAVPVTHFHVPDEESPLGVEFYVMDEVEGYKIDRDMPAGLNFDAAKNRALCESFFEKLIELHAVDFKAIGLGDFGHPEGYVERQIKGWNGRYEKVITDDVEDFADVRGWLEAKMPAGEVGHAIVHGDYRLDNAILNLADPLKIEAILDWEISALGDPLMDLGNTLAYWSQAGDPDNILAMRMQPSNAPGMMTRREIVDFYQAKTGIDCSHFDFYLIAGVFRLAVILQQIYYRYYHGQTQNKAFATFGQRTNALGHYARSLIEGSNIR</sequence>
<dbReference type="SUPFAM" id="SSF56112">
    <property type="entry name" value="Protein kinase-like (PK-like)"/>
    <property type="match status" value="1"/>
</dbReference>
<dbReference type="Proteomes" id="UP001217500">
    <property type="component" value="Chromosome"/>
</dbReference>